<dbReference type="OrthoDB" id="8565179at2"/>
<keyword evidence="2" id="KW-1185">Reference proteome</keyword>
<reference evidence="1 2" key="1">
    <citation type="journal article" date="2013" name="Genome Announc.">
        <title>Draft Genome Sequence of Psychrobacter aquaticus Strain CMS 56T, Isolated from a Cyanobacterial Mat Sample Collected from Water Bodies in the McMurdo Dry Valley Region of Antarctica.</title>
        <authorList>
            <person name="Reddy G.S."/>
            <person name="Ara S."/>
            <person name="Singh A."/>
            <person name="Kumar Pinnaka A."/>
            <person name="Shivaji S."/>
        </authorList>
    </citation>
    <scope>NUCLEOTIDE SEQUENCE [LARGE SCALE GENOMIC DNA]</scope>
    <source>
        <strain evidence="1 2">CMS 56</strain>
    </source>
</reference>
<dbReference type="PATRIC" id="fig|1354303.4.peg.1014"/>
<dbReference type="STRING" id="1354303.M917_1026"/>
<gene>
    <name evidence="1" type="ORF">M917_1026</name>
</gene>
<sequence>MTSYFSRVILKLLSGEVIDNVTSKSLMDWLNTEDNWFDVKDYLERIDRQPLYTSDKAGVYLGFLDINSRDHQKAISQRFEQFSIKLYPLILWLRLARSCMNLSRPLQANDVIKQGDLLTSIEDSKQLEIQLEEIISKLGRTSKEPKKQVTSLLDYLQSEGFLHPMGSTGSMFKATAKWSMLYDQLEYINKYQVIVIDEDVQGGLDLNSDTHNLATFNE</sequence>
<name>U4TD00_9GAMM</name>
<dbReference type="eggNOG" id="ENOG502Z88X">
    <property type="taxonomic scope" value="Bacteria"/>
</dbReference>
<dbReference type="RefSeq" id="WP_021813679.1">
    <property type="nucleotide sequence ID" value="NZ_AUSW01000015.1"/>
</dbReference>
<dbReference type="EMBL" id="AUSW01000015">
    <property type="protein sequence ID" value="ERL56348.1"/>
    <property type="molecule type" value="Genomic_DNA"/>
</dbReference>
<evidence type="ECO:0000313" key="1">
    <source>
        <dbReference type="EMBL" id="ERL56348.1"/>
    </source>
</evidence>
<proteinExistence type="predicted"/>
<evidence type="ECO:0000313" key="2">
    <source>
        <dbReference type="Proteomes" id="UP000016761"/>
    </source>
</evidence>
<dbReference type="Proteomes" id="UP000016761">
    <property type="component" value="Unassembled WGS sequence"/>
</dbReference>
<dbReference type="AlphaFoldDB" id="U4TD00"/>
<protein>
    <submittedName>
        <fullName evidence="1">Uncharacterized protein</fullName>
    </submittedName>
</protein>
<accession>U4TD00</accession>
<organism evidence="1 2">
    <name type="scientific">Psychrobacter aquaticus CMS 56</name>
    <dbReference type="NCBI Taxonomy" id="1354303"/>
    <lineage>
        <taxon>Bacteria</taxon>
        <taxon>Pseudomonadati</taxon>
        <taxon>Pseudomonadota</taxon>
        <taxon>Gammaproteobacteria</taxon>
        <taxon>Moraxellales</taxon>
        <taxon>Moraxellaceae</taxon>
        <taxon>Psychrobacter</taxon>
    </lineage>
</organism>
<comment type="caution">
    <text evidence="1">The sequence shown here is derived from an EMBL/GenBank/DDBJ whole genome shotgun (WGS) entry which is preliminary data.</text>
</comment>